<name>A0A3N4IM80_ASCIM</name>
<keyword evidence="2" id="KW-1185">Reference proteome</keyword>
<evidence type="ECO:0000313" key="2">
    <source>
        <dbReference type="Proteomes" id="UP000275078"/>
    </source>
</evidence>
<evidence type="ECO:0000313" key="1">
    <source>
        <dbReference type="EMBL" id="RPA87232.1"/>
    </source>
</evidence>
<gene>
    <name evidence="1" type="ORF">BJ508DRAFT_301339</name>
</gene>
<proteinExistence type="predicted"/>
<dbReference type="Proteomes" id="UP000275078">
    <property type="component" value="Unassembled WGS sequence"/>
</dbReference>
<dbReference type="AlphaFoldDB" id="A0A3N4IM80"/>
<reference evidence="1 2" key="1">
    <citation type="journal article" date="2018" name="Nat. Ecol. Evol.">
        <title>Pezizomycetes genomes reveal the molecular basis of ectomycorrhizal truffle lifestyle.</title>
        <authorList>
            <person name="Murat C."/>
            <person name="Payen T."/>
            <person name="Noel B."/>
            <person name="Kuo A."/>
            <person name="Morin E."/>
            <person name="Chen J."/>
            <person name="Kohler A."/>
            <person name="Krizsan K."/>
            <person name="Balestrini R."/>
            <person name="Da Silva C."/>
            <person name="Montanini B."/>
            <person name="Hainaut M."/>
            <person name="Levati E."/>
            <person name="Barry K.W."/>
            <person name="Belfiori B."/>
            <person name="Cichocki N."/>
            <person name="Clum A."/>
            <person name="Dockter R.B."/>
            <person name="Fauchery L."/>
            <person name="Guy J."/>
            <person name="Iotti M."/>
            <person name="Le Tacon F."/>
            <person name="Lindquist E.A."/>
            <person name="Lipzen A."/>
            <person name="Malagnac F."/>
            <person name="Mello A."/>
            <person name="Molinier V."/>
            <person name="Miyauchi S."/>
            <person name="Poulain J."/>
            <person name="Riccioni C."/>
            <person name="Rubini A."/>
            <person name="Sitrit Y."/>
            <person name="Splivallo R."/>
            <person name="Traeger S."/>
            <person name="Wang M."/>
            <person name="Zifcakova L."/>
            <person name="Wipf D."/>
            <person name="Zambonelli A."/>
            <person name="Paolocci F."/>
            <person name="Nowrousian M."/>
            <person name="Ottonello S."/>
            <person name="Baldrian P."/>
            <person name="Spatafora J.W."/>
            <person name="Henrissat B."/>
            <person name="Nagy L.G."/>
            <person name="Aury J.M."/>
            <person name="Wincker P."/>
            <person name="Grigoriev I.V."/>
            <person name="Bonfante P."/>
            <person name="Martin F.M."/>
        </authorList>
    </citation>
    <scope>NUCLEOTIDE SEQUENCE [LARGE SCALE GENOMIC DNA]</scope>
    <source>
        <strain evidence="1 2">RN42</strain>
    </source>
</reference>
<accession>A0A3N4IM80</accession>
<dbReference type="EMBL" id="ML119647">
    <property type="protein sequence ID" value="RPA87232.1"/>
    <property type="molecule type" value="Genomic_DNA"/>
</dbReference>
<protein>
    <submittedName>
        <fullName evidence="1">Uncharacterized protein</fullName>
    </submittedName>
</protein>
<sequence length="273" mass="31750">MLGNNANYTISIPNSFKRKYFNGRRVSEEDFRPIVDKALSFPGEAILWEVGQQYKFVRKVEINGCSDKLQMQQAKGVSTERSLEDKSSIHDKTGTCKPRDDDCPHITIKFDMNKSELEKPSTNKKASAHVYIAAAFDPVLDEYTPFVPHPEDLIFVTAFSTDYSERARRTGQDYRVTVRANLDYVRNLFEQRGLFFNERDRHWYWRRIHLVMQLLAAMEIRRQRERGLSCELPHSPPTLRFKPNETNHTHEKAANVHNTTSIQAMVIQVSRGR</sequence>
<organism evidence="1 2">
    <name type="scientific">Ascobolus immersus RN42</name>
    <dbReference type="NCBI Taxonomy" id="1160509"/>
    <lineage>
        <taxon>Eukaryota</taxon>
        <taxon>Fungi</taxon>
        <taxon>Dikarya</taxon>
        <taxon>Ascomycota</taxon>
        <taxon>Pezizomycotina</taxon>
        <taxon>Pezizomycetes</taxon>
        <taxon>Pezizales</taxon>
        <taxon>Ascobolaceae</taxon>
        <taxon>Ascobolus</taxon>
    </lineage>
</organism>